<reference evidence="1" key="1">
    <citation type="submission" date="2022-10" db="EMBL/GenBank/DDBJ databases">
        <title>Complete Genome of Trichothecium roseum strain YXFP-22015, a Plant Pathogen Isolated from Citrus.</title>
        <authorList>
            <person name="Wang Y."/>
            <person name="Zhu L."/>
        </authorList>
    </citation>
    <scope>NUCLEOTIDE SEQUENCE</scope>
    <source>
        <strain evidence="1">YXFP-22015</strain>
    </source>
</reference>
<protein>
    <submittedName>
        <fullName evidence="1">Uncharacterized protein</fullName>
    </submittedName>
</protein>
<keyword evidence="2" id="KW-1185">Reference proteome</keyword>
<proteinExistence type="predicted"/>
<name>A0ACC0V1P7_9HYPO</name>
<accession>A0ACC0V1P7</accession>
<gene>
    <name evidence="1" type="ORF">N3K66_004602</name>
</gene>
<evidence type="ECO:0000313" key="1">
    <source>
        <dbReference type="EMBL" id="KAI9900340.1"/>
    </source>
</evidence>
<dbReference type="EMBL" id="CM047943">
    <property type="protein sequence ID" value="KAI9900340.1"/>
    <property type="molecule type" value="Genomic_DNA"/>
</dbReference>
<dbReference type="Proteomes" id="UP001163324">
    <property type="component" value="Chromosome 4"/>
</dbReference>
<comment type="caution">
    <text evidence="1">The sequence shown here is derived from an EMBL/GenBank/DDBJ whole genome shotgun (WGS) entry which is preliminary data.</text>
</comment>
<evidence type="ECO:0000313" key="2">
    <source>
        <dbReference type="Proteomes" id="UP001163324"/>
    </source>
</evidence>
<organism evidence="1 2">
    <name type="scientific">Trichothecium roseum</name>
    <dbReference type="NCBI Taxonomy" id="47278"/>
    <lineage>
        <taxon>Eukaryota</taxon>
        <taxon>Fungi</taxon>
        <taxon>Dikarya</taxon>
        <taxon>Ascomycota</taxon>
        <taxon>Pezizomycotina</taxon>
        <taxon>Sordariomycetes</taxon>
        <taxon>Hypocreomycetidae</taxon>
        <taxon>Hypocreales</taxon>
        <taxon>Hypocreales incertae sedis</taxon>
        <taxon>Trichothecium</taxon>
    </lineage>
</organism>
<sequence length="531" mass="57466">MTKDHSPMTADTGQEGFERQEEKPETCRRSIRGWQWVLTYTSMLSTTFLFALDNTIVADIQPSVLKDLGRVELLPWLGTGFALGSMAVLPWGKIYGVFDMKWIYLLNIVLFEAGSAICGAAPTMEALIVGRAIAGVGGSGMYSGTLTYVSVLTEEKEKPAYLAGSTVVWGIGSVLGPVVGGAFATNGIWRWGFYINLVVGGVFAPAYLWLIPSFDPRPSVTSHDRLRLVDWVGTCVFLAGSCALTLAISFGGIVYSFRSAATIVLWVLSGFFLCVMVCVAWYHPGVRKEDRLYLAHYLKSPILVNIQLQMFLVSGVVLSMTYYIPLYFQFGDGPLDAGVRLLPLIVSMVVFSMVNGLLMLRWRYVSPWYIGGSALVLIGSALMYTVNESTVNARLYGFMILIGAGSGCYVVAGFPIAQSRVPAREVSDAVGAVAIAQTLGMVLFLAIGGSVFQNIAVENITAALPHLSEFTARNLMAGTSSYAYKALSVADKEIVVDKVTAAMSNIWLFFTVAGGMSFLLALPLVQTKVNA</sequence>